<name>A0A4U8UW18_STECR</name>
<gene>
    <name evidence="2" type="ORF">L596_004518</name>
</gene>
<evidence type="ECO:0000313" key="3">
    <source>
        <dbReference type="Proteomes" id="UP000298663"/>
    </source>
</evidence>
<protein>
    <submittedName>
        <fullName evidence="2">Uncharacterized protein</fullName>
    </submittedName>
</protein>
<reference evidence="2 3" key="1">
    <citation type="journal article" date="2015" name="Genome Biol.">
        <title>Comparative genomics of Steinernema reveals deeply conserved gene regulatory networks.</title>
        <authorList>
            <person name="Dillman A.R."/>
            <person name="Macchietto M."/>
            <person name="Porter C.F."/>
            <person name="Rogers A."/>
            <person name="Williams B."/>
            <person name="Antoshechkin I."/>
            <person name="Lee M.M."/>
            <person name="Goodwin Z."/>
            <person name="Lu X."/>
            <person name="Lewis E.E."/>
            <person name="Goodrich-Blair H."/>
            <person name="Stock S.P."/>
            <person name="Adams B.J."/>
            <person name="Sternberg P.W."/>
            <person name="Mortazavi A."/>
        </authorList>
    </citation>
    <scope>NUCLEOTIDE SEQUENCE [LARGE SCALE GENOMIC DNA]</scope>
    <source>
        <strain evidence="2 3">ALL</strain>
    </source>
</reference>
<evidence type="ECO:0000256" key="1">
    <source>
        <dbReference type="SAM" id="SignalP"/>
    </source>
</evidence>
<feature type="chain" id="PRO_5020293167" evidence="1">
    <location>
        <begin position="24"/>
        <end position="96"/>
    </location>
</feature>
<keyword evidence="3" id="KW-1185">Reference proteome</keyword>
<accession>A0A4U8UW18</accession>
<sequence>MRQSSVYLAFALLEVFFVMHSVAHSLSAYESPTVRFLYTLDYGLREKRSRDLERQRKGSSLNSMLRQPILGFSPWWIQDSSSYQPEYNKRLLFFQR</sequence>
<dbReference type="Proteomes" id="UP000298663">
    <property type="component" value="Unassembled WGS sequence"/>
</dbReference>
<organism evidence="2 3">
    <name type="scientific">Steinernema carpocapsae</name>
    <name type="common">Entomopathogenic nematode</name>
    <dbReference type="NCBI Taxonomy" id="34508"/>
    <lineage>
        <taxon>Eukaryota</taxon>
        <taxon>Metazoa</taxon>
        <taxon>Ecdysozoa</taxon>
        <taxon>Nematoda</taxon>
        <taxon>Chromadorea</taxon>
        <taxon>Rhabditida</taxon>
        <taxon>Tylenchina</taxon>
        <taxon>Panagrolaimomorpha</taxon>
        <taxon>Strongyloidoidea</taxon>
        <taxon>Steinernematidae</taxon>
        <taxon>Steinernema</taxon>
    </lineage>
</organism>
<proteinExistence type="predicted"/>
<reference evidence="2 3" key="2">
    <citation type="journal article" date="2019" name="G3 (Bethesda)">
        <title>Hybrid Assembly of the Genome of the Entomopathogenic Nematode Steinernema carpocapsae Identifies the X-Chromosome.</title>
        <authorList>
            <person name="Serra L."/>
            <person name="Macchietto M."/>
            <person name="Macias-Munoz A."/>
            <person name="McGill C.J."/>
            <person name="Rodriguez I.M."/>
            <person name="Rodriguez B."/>
            <person name="Murad R."/>
            <person name="Mortazavi A."/>
        </authorList>
    </citation>
    <scope>NUCLEOTIDE SEQUENCE [LARGE SCALE GENOMIC DNA]</scope>
    <source>
        <strain evidence="2 3">ALL</strain>
    </source>
</reference>
<dbReference type="EMBL" id="AZBU02000001">
    <property type="protein sequence ID" value="TMS37622.1"/>
    <property type="molecule type" value="Genomic_DNA"/>
</dbReference>
<keyword evidence="1" id="KW-0732">Signal</keyword>
<evidence type="ECO:0000313" key="2">
    <source>
        <dbReference type="EMBL" id="TMS37622.1"/>
    </source>
</evidence>
<feature type="signal peptide" evidence="1">
    <location>
        <begin position="1"/>
        <end position="23"/>
    </location>
</feature>
<comment type="caution">
    <text evidence="2">The sequence shown here is derived from an EMBL/GenBank/DDBJ whole genome shotgun (WGS) entry which is preliminary data.</text>
</comment>
<dbReference type="AlphaFoldDB" id="A0A4U8UW18"/>